<dbReference type="Gene3D" id="3.90.1200.10">
    <property type="match status" value="1"/>
</dbReference>
<dbReference type="Pfam" id="PF01636">
    <property type="entry name" value="APH"/>
    <property type="match status" value="1"/>
</dbReference>
<comment type="caution">
    <text evidence="2">The sequence shown here is derived from an EMBL/GenBank/DDBJ whole genome shotgun (WGS) entry which is preliminary data.</text>
</comment>
<reference evidence="2" key="1">
    <citation type="journal article" date="2014" name="Int. J. Syst. Evol. Microbiol.">
        <title>Complete genome of a new Firmicutes species belonging to the dominant human colonic microbiota ('Ruminococcus bicirculans') reveals two chromosomes and a selective capacity to utilize plant glucans.</title>
        <authorList>
            <consortium name="NISC Comparative Sequencing Program"/>
            <person name="Wegmann U."/>
            <person name="Louis P."/>
            <person name="Goesmann A."/>
            <person name="Henrissat B."/>
            <person name="Duncan S.H."/>
            <person name="Flint H.J."/>
        </authorList>
    </citation>
    <scope>NUCLEOTIDE SEQUENCE</scope>
    <source>
        <strain evidence="2">NBRC 109915</strain>
    </source>
</reference>
<protein>
    <submittedName>
        <fullName evidence="2">Aminoglycoside phosphotransferase</fullName>
    </submittedName>
</protein>
<dbReference type="InterPro" id="IPR002575">
    <property type="entry name" value="Aminoglycoside_PTrfase"/>
</dbReference>
<feature type="domain" description="Aminoglycoside phosphotransferase" evidence="1">
    <location>
        <begin position="26"/>
        <end position="241"/>
    </location>
</feature>
<dbReference type="EMBL" id="BSNL01000001">
    <property type="protein sequence ID" value="GLQ28333.1"/>
    <property type="molecule type" value="Genomic_DNA"/>
</dbReference>
<dbReference type="SUPFAM" id="SSF56112">
    <property type="entry name" value="Protein kinase-like (PK-like)"/>
    <property type="match status" value="1"/>
</dbReference>
<evidence type="ECO:0000259" key="1">
    <source>
        <dbReference type="Pfam" id="PF01636"/>
    </source>
</evidence>
<name>A0ABQ5VME4_9RHOB</name>
<dbReference type="Proteomes" id="UP001161388">
    <property type="component" value="Unassembled WGS sequence"/>
</dbReference>
<gene>
    <name evidence="2" type="ORF">GCM10007927_31360</name>
</gene>
<evidence type="ECO:0000313" key="3">
    <source>
        <dbReference type="Proteomes" id="UP001161388"/>
    </source>
</evidence>
<dbReference type="RefSeq" id="WP_284374755.1">
    <property type="nucleotide sequence ID" value="NZ_BSNL01000001.1"/>
</dbReference>
<dbReference type="InterPro" id="IPR011009">
    <property type="entry name" value="Kinase-like_dom_sf"/>
</dbReference>
<keyword evidence="3" id="KW-1185">Reference proteome</keyword>
<accession>A0ABQ5VME4</accession>
<reference evidence="2" key="2">
    <citation type="submission" date="2023-01" db="EMBL/GenBank/DDBJ databases">
        <title>Draft genome sequence of Sulfitobacter pacificus strain NBRC 109915.</title>
        <authorList>
            <person name="Sun Q."/>
            <person name="Mori K."/>
        </authorList>
    </citation>
    <scope>NUCLEOTIDE SEQUENCE</scope>
    <source>
        <strain evidence="2">NBRC 109915</strain>
    </source>
</reference>
<evidence type="ECO:0000313" key="2">
    <source>
        <dbReference type="EMBL" id="GLQ28333.1"/>
    </source>
</evidence>
<sequence>MEHLTARAFEIAQFLERAGWDKAMRKPVTGDASARKYDRLSLADGTTAILMDSPPETGEDVRPFVAIADHLRVVGLAAPLILHQDADAGLLLIEDFGDALFADLVADDPAREIPLYQAAADVLIHLRTTPKPQLPVCDATWLVEMIAPLFEWYAQDADAADQTAFTIQFRSFAERATAGDQVLILRDYHAQNLLLLPDRTGVEQVGLLDFQDALLGPTAYDLVSILQDARRDVSAKVEESIITYMLTQTKEDAARFRTTYAILGLQRNLRILGIFARLCLRDGKAHYVDMIPRVWGYVWRNLAHPELEELSALLTALLPEPTPTFLERMKRQCPHKPIP</sequence>
<organism evidence="2 3">
    <name type="scientific">Sulfitobacter pacificus</name>
    <dbReference type="NCBI Taxonomy" id="1499314"/>
    <lineage>
        <taxon>Bacteria</taxon>
        <taxon>Pseudomonadati</taxon>
        <taxon>Pseudomonadota</taxon>
        <taxon>Alphaproteobacteria</taxon>
        <taxon>Rhodobacterales</taxon>
        <taxon>Roseobacteraceae</taxon>
        <taxon>Sulfitobacter</taxon>
    </lineage>
</organism>
<proteinExistence type="predicted"/>
<dbReference type="Gene3D" id="3.30.200.20">
    <property type="entry name" value="Phosphorylase Kinase, domain 1"/>
    <property type="match status" value="1"/>
</dbReference>